<comment type="caution">
    <text evidence="1">The sequence shown here is derived from an EMBL/GenBank/DDBJ whole genome shotgun (WGS) entry which is preliminary data.</text>
</comment>
<gene>
    <name evidence="1" type="ORF">GCM10010357_07720</name>
</gene>
<evidence type="ECO:0000313" key="2">
    <source>
        <dbReference type="Proteomes" id="UP001500879"/>
    </source>
</evidence>
<protein>
    <submittedName>
        <fullName evidence="1">Uncharacterized protein</fullName>
    </submittedName>
</protein>
<organism evidence="1 2">
    <name type="scientific">Streptomyces luteireticuli</name>
    <dbReference type="NCBI Taxonomy" id="173858"/>
    <lineage>
        <taxon>Bacteria</taxon>
        <taxon>Bacillati</taxon>
        <taxon>Actinomycetota</taxon>
        <taxon>Actinomycetes</taxon>
        <taxon>Kitasatosporales</taxon>
        <taxon>Streptomycetaceae</taxon>
        <taxon>Streptomyces</taxon>
    </lineage>
</organism>
<evidence type="ECO:0000313" key="1">
    <source>
        <dbReference type="EMBL" id="GAA0389474.1"/>
    </source>
</evidence>
<sequence>MVILWRFSPQGLGIGTWLPLRAGPMTKTLGPDPISHDHPHGLPDPDRADVWCFSRARMASGAGNSQWAPGGSWCVGVVGGSEALGAGDVSVGMGTLSRGGASPSG</sequence>
<dbReference type="Proteomes" id="UP001500879">
    <property type="component" value="Unassembled WGS sequence"/>
</dbReference>
<name>A0ABP3I3D7_9ACTN</name>
<proteinExistence type="predicted"/>
<accession>A0ABP3I3D7</accession>
<dbReference type="EMBL" id="BAAABX010000007">
    <property type="protein sequence ID" value="GAA0389474.1"/>
    <property type="molecule type" value="Genomic_DNA"/>
</dbReference>
<keyword evidence="2" id="KW-1185">Reference proteome</keyword>
<reference evidence="2" key="1">
    <citation type="journal article" date="2019" name="Int. J. Syst. Evol. Microbiol.">
        <title>The Global Catalogue of Microorganisms (GCM) 10K type strain sequencing project: providing services to taxonomists for standard genome sequencing and annotation.</title>
        <authorList>
            <consortium name="The Broad Institute Genomics Platform"/>
            <consortium name="The Broad Institute Genome Sequencing Center for Infectious Disease"/>
            <person name="Wu L."/>
            <person name="Ma J."/>
        </authorList>
    </citation>
    <scope>NUCLEOTIDE SEQUENCE [LARGE SCALE GENOMIC DNA]</scope>
    <source>
        <strain evidence="2">JCM 4788</strain>
    </source>
</reference>